<dbReference type="Gene3D" id="3.60.10.10">
    <property type="entry name" value="Endonuclease/exonuclease/phosphatase"/>
    <property type="match status" value="1"/>
</dbReference>
<name>A0A7J8NRE2_GOSRA</name>
<reference evidence="1 2" key="1">
    <citation type="journal article" date="2019" name="Genome Biol. Evol.">
        <title>Insights into the evolution of the New World diploid cottons (Gossypium, subgenus Houzingenia) based on genome sequencing.</title>
        <authorList>
            <person name="Grover C.E."/>
            <person name="Arick M.A. 2nd"/>
            <person name="Thrash A."/>
            <person name="Conover J.L."/>
            <person name="Sanders W.S."/>
            <person name="Peterson D.G."/>
            <person name="Frelichowski J.E."/>
            <person name="Scheffler J.A."/>
            <person name="Scheffler B.E."/>
            <person name="Wendel J.F."/>
        </authorList>
    </citation>
    <scope>NUCLEOTIDE SEQUENCE [LARGE SCALE GENOMIC DNA]</scope>
    <source>
        <strain evidence="1">8</strain>
        <tissue evidence="1">Leaf</tissue>
    </source>
</reference>
<accession>A0A7J8NRE2</accession>
<dbReference type="Proteomes" id="UP000593578">
    <property type="component" value="Unassembled WGS sequence"/>
</dbReference>
<comment type="caution">
    <text evidence="1">The sequence shown here is derived from an EMBL/GenBank/DDBJ whole genome shotgun (WGS) entry which is preliminary data.</text>
</comment>
<dbReference type="AlphaFoldDB" id="A0A7J8NRE2"/>
<evidence type="ECO:0000313" key="2">
    <source>
        <dbReference type="Proteomes" id="UP000593578"/>
    </source>
</evidence>
<proteinExistence type="predicted"/>
<dbReference type="SUPFAM" id="SSF56219">
    <property type="entry name" value="DNase I-like"/>
    <property type="match status" value="1"/>
</dbReference>
<organism evidence="1 2">
    <name type="scientific">Gossypium raimondii</name>
    <name type="common">Peruvian cotton</name>
    <name type="synonym">Gossypium klotzschianum subsp. raimondii</name>
    <dbReference type="NCBI Taxonomy" id="29730"/>
    <lineage>
        <taxon>Eukaryota</taxon>
        <taxon>Viridiplantae</taxon>
        <taxon>Streptophyta</taxon>
        <taxon>Embryophyta</taxon>
        <taxon>Tracheophyta</taxon>
        <taxon>Spermatophyta</taxon>
        <taxon>Magnoliopsida</taxon>
        <taxon>eudicotyledons</taxon>
        <taxon>Gunneridae</taxon>
        <taxon>Pentapetalae</taxon>
        <taxon>rosids</taxon>
        <taxon>malvids</taxon>
        <taxon>Malvales</taxon>
        <taxon>Malvaceae</taxon>
        <taxon>Malvoideae</taxon>
        <taxon>Gossypium</taxon>
    </lineage>
</organism>
<evidence type="ECO:0000313" key="1">
    <source>
        <dbReference type="EMBL" id="MBA0579565.1"/>
    </source>
</evidence>
<dbReference type="PANTHER" id="PTHR35218">
    <property type="entry name" value="RNASE H DOMAIN-CONTAINING PROTEIN"/>
    <property type="match status" value="1"/>
</dbReference>
<dbReference type="InterPro" id="IPR036691">
    <property type="entry name" value="Endo/exonu/phosph_ase_sf"/>
</dbReference>
<gene>
    <name evidence="1" type="ORF">Gorai_021818</name>
</gene>
<dbReference type="PANTHER" id="PTHR35218:SF9">
    <property type="entry name" value="ENDONUCLEASE_EXONUCLEASE_PHOSPHATASE DOMAIN-CONTAINING PROTEIN"/>
    <property type="match status" value="1"/>
</dbReference>
<dbReference type="EMBL" id="JABEZZ010000001">
    <property type="protein sequence ID" value="MBA0579565.1"/>
    <property type="molecule type" value="Genomic_DNA"/>
</dbReference>
<evidence type="ECO:0008006" key="3">
    <source>
        <dbReference type="Google" id="ProtNLM"/>
    </source>
</evidence>
<sequence>MTEYDFHLTLFWIWVYNELLDQQVAIDFGGVLVNHWLLITGTKMVVGLNKLESRSKLISKNLYDEWSKWWGRTGLNCCVQSKMKGSQIFAIFADVLDSRPSNVNPRNPAIICDLKQILVVKNPLIIFLSETKAKAREMERVRIMCGMDGCFVVDVEGHCRGLALLWKNEIKSRELLRRVGNLIHGDWIVGGDFNSILNDGEKIGGRRKPRVAMEEFERVLDELALVDIKIDKGWFTWSNNRDGRKPKDHFKDPRLLFKFEACWAKDRDAKKLIKRVWDDNNNFCNLIECLDKIRSNLGPWQHARYNRLKSHMSYLVKQIEKLIDEPNIMSNTKLLRTSRLELGRLYAEEESYWAQRSQIA</sequence>
<protein>
    <recommendedName>
        <fullName evidence="3">Endonuclease/exonuclease/phosphatase domain-containing protein</fullName>
    </recommendedName>
</protein>